<keyword evidence="1" id="KW-0934">Plastid</keyword>
<protein>
    <submittedName>
        <fullName evidence="1">ORF118</fullName>
    </submittedName>
</protein>
<dbReference type="RefSeq" id="YP_001152243.1">
    <property type="nucleotide sequence ID" value="NC_004677.2"/>
</dbReference>
<dbReference type="EMBL" id="AY228468">
    <property type="protein sequence ID" value="ABP35483.1"/>
    <property type="molecule type" value="Genomic_DNA"/>
</dbReference>
<proteinExistence type="predicted"/>
<sequence>MLIRLRYIYGSIMVMLKFIRDPYKKIRNFNPFPVGRRNGMDRGMVEKFPIFTDWLKGSTVVKLINDRVPFVRPPLGVPEKKDFASLFSRVLEGGVVYFTGHPNQMLSILIRMIQRNHH</sequence>
<reference evidence="1" key="1">
    <citation type="submission" date="2007-04" db="EMBL/GenBank/DDBJ databases">
        <authorList>
            <person name="Noh E.W."/>
            <person name="Lee J.S."/>
            <person name="Choi Y.I."/>
            <person name="Han M.S."/>
            <person name="Yi Y.S."/>
            <person name="Han S.U."/>
        </authorList>
    </citation>
    <scope>NUCLEOTIDE SEQUENCE</scope>
</reference>
<dbReference type="AlphaFoldDB" id="A4QME6"/>
<geneLocation type="chloroplast" evidence="1"/>
<keyword evidence="1" id="KW-0150">Chloroplast</keyword>
<evidence type="ECO:0000313" key="1">
    <source>
        <dbReference type="EMBL" id="ABP35483.1"/>
    </source>
</evidence>
<organism evidence="1">
    <name type="scientific">Pinus koraiensis</name>
    <name type="common">Korean pine</name>
    <dbReference type="NCBI Taxonomy" id="88728"/>
    <lineage>
        <taxon>Eukaryota</taxon>
        <taxon>Viridiplantae</taxon>
        <taxon>Streptophyta</taxon>
        <taxon>Embryophyta</taxon>
        <taxon>Tracheophyta</taxon>
        <taxon>Spermatophyta</taxon>
        <taxon>Pinopsida</taxon>
        <taxon>Pinidae</taxon>
        <taxon>Conifers I</taxon>
        <taxon>Pinales</taxon>
        <taxon>Pinaceae</taxon>
        <taxon>Pinus</taxon>
        <taxon>Pinus subgen. Strobus</taxon>
    </lineage>
</organism>
<dbReference type="GeneID" id="5048593"/>
<name>A4QME6_PINKO</name>
<accession>A4QME6</accession>